<dbReference type="STRING" id="640635.SAMN04489806_0479"/>
<dbReference type="AlphaFoldDB" id="A0A1H4J434"/>
<proteinExistence type="predicted"/>
<evidence type="ECO:0000313" key="1">
    <source>
        <dbReference type="EMBL" id="SEB41054.1"/>
    </source>
</evidence>
<organism evidence="1 2">
    <name type="scientific">Paramicrobacterium humi</name>
    <dbReference type="NCBI Taxonomy" id="640635"/>
    <lineage>
        <taxon>Bacteria</taxon>
        <taxon>Bacillati</taxon>
        <taxon>Actinomycetota</taxon>
        <taxon>Actinomycetes</taxon>
        <taxon>Micrococcales</taxon>
        <taxon>Microbacteriaceae</taxon>
        <taxon>Paramicrobacterium</taxon>
    </lineage>
</organism>
<sequence>MCGPAGAGKTTVASRLVADEGFERLSVDEEAWNRGPWRSHPIPAAVAQEIDVELRARLLALIAIGRDVVLDYSFAAKAVRDDYRALLAPLGIVPETIYFDTPREVALQRVRNRRGEGPNDVMLSAEVAAAYFDGFEVPTPDEGPLTVVTSPASGHG</sequence>
<accession>A0A1H4J434</accession>
<dbReference type="Gene3D" id="3.40.50.300">
    <property type="entry name" value="P-loop containing nucleotide triphosphate hydrolases"/>
    <property type="match status" value="1"/>
</dbReference>
<evidence type="ECO:0000313" key="2">
    <source>
        <dbReference type="Proteomes" id="UP000199183"/>
    </source>
</evidence>
<name>A0A1H4J434_9MICO</name>
<dbReference type="OrthoDB" id="2639622at2"/>
<keyword evidence="2" id="KW-1185">Reference proteome</keyword>
<dbReference type="InterPro" id="IPR027417">
    <property type="entry name" value="P-loop_NTPase"/>
</dbReference>
<dbReference type="SUPFAM" id="SSF52540">
    <property type="entry name" value="P-loop containing nucleoside triphosphate hydrolases"/>
    <property type="match status" value="1"/>
</dbReference>
<reference evidence="1 2" key="1">
    <citation type="submission" date="2016-10" db="EMBL/GenBank/DDBJ databases">
        <authorList>
            <person name="de Groot N.N."/>
        </authorList>
    </citation>
    <scope>NUCLEOTIDE SEQUENCE [LARGE SCALE GENOMIC DNA]</scope>
    <source>
        <strain evidence="1 2">DSM 21799</strain>
    </source>
</reference>
<gene>
    <name evidence="1" type="ORF">SAMN04489806_0479</name>
</gene>
<dbReference type="EMBL" id="FNRY01000001">
    <property type="protein sequence ID" value="SEB41054.1"/>
    <property type="molecule type" value="Genomic_DNA"/>
</dbReference>
<keyword evidence="1" id="KW-0808">Transferase</keyword>
<dbReference type="GO" id="GO:0016301">
    <property type="term" value="F:kinase activity"/>
    <property type="evidence" value="ECO:0007669"/>
    <property type="project" value="UniProtKB-KW"/>
</dbReference>
<dbReference type="Pfam" id="PF13671">
    <property type="entry name" value="AAA_33"/>
    <property type="match status" value="1"/>
</dbReference>
<keyword evidence="1" id="KW-0418">Kinase</keyword>
<dbReference type="Proteomes" id="UP000199183">
    <property type="component" value="Unassembled WGS sequence"/>
</dbReference>
<protein>
    <submittedName>
        <fullName evidence="1">Predicted kinase</fullName>
    </submittedName>
</protein>